<dbReference type="Proteomes" id="UP000677228">
    <property type="component" value="Unassembled WGS sequence"/>
</dbReference>
<dbReference type="AlphaFoldDB" id="A0A814ZDV3"/>
<accession>A0A814ZDV3</accession>
<dbReference type="EMBL" id="CAJOBA010041415">
    <property type="protein sequence ID" value="CAF4113693.1"/>
    <property type="molecule type" value="Genomic_DNA"/>
</dbReference>
<proteinExistence type="predicted"/>
<evidence type="ECO:0000313" key="3">
    <source>
        <dbReference type="EMBL" id="CAF1306568.1"/>
    </source>
</evidence>
<reference evidence="2" key="1">
    <citation type="submission" date="2021-02" db="EMBL/GenBank/DDBJ databases">
        <authorList>
            <person name="Nowell W R."/>
        </authorList>
    </citation>
    <scope>NUCLEOTIDE SEQUENCE</scope>
</reference>
<name>A0A814ZDV3_9BILA</name>
<feature type="region of interest" description="Disordered" evidence="1">
    <location>
        <begin position="33"/>
        <end position="57"/>
    </location>
</feature>
<evidence type="ECO:0000256" key="1">
    <source>
        <dbReference type="SAM" id="MobiDB-lite"/>
    </source>
</evidence>
<protein>
    <submittedName>
        <fullName evidence="2">Uncharacterized protein</fullName>
    </submittedName>
</protein>
<dbReference type="EMBL" id="CAJNOQ010010040">
    <property type="protein sequence ID" value="CAF1241034.1"/>
    <property type="molecule type" value="Genomic_DNA"/>
</dbReference>
<dbReference type="Proteomes" id="UP000681722">
    <property type="component" value="Unassembled WGS sequence"/>
</dbReference>
<dbReference type="EMBL" id="CAJNOK010019833">
    <property type="protein sequence ID" value="CAF1306568.1"/>
    <property type="molecule type" value="Genomic_DNA"/>
</dbReference>
<gene>
    <name evidence="2" type="ORF">GPM918_LOCUS25660</name>
    <name evidence="3" type="ORF">OVA965_LOCUS28787</name>
    <name evidence="4" type="ORF">SRO942_LOCUS25681</name>
    <name evidence="5" type="ORF">TMI583_LOCUS29546</name>
</gene>
<dbReference type="Proteomes" id="UP000663829">
    <property type="component" value="Unassembled WGS sequence"/>
</dbReference>
<comment type="caution">
    <text evidence="2">The sequence shown here is derived from an EMBL/GenBank/DDBJ whole genome shotgun (WGS) entry which is preliminary data.</text>
</comment>
<evidence type="ECO:0000313" key="5">
    <source>
        <dbReference type="EMBL" id="CAF4113693.1"/>
    </source>
</evidence>
<organism evidence="2 6">
    <name type="scientific">Didymodactylos carnosus</name>
    <dbReference type="NCBI Taxonomy" id="1234261"/>
    <lineage>
        <taxon>Eukaryota</taxon>
        <taxon>Metazoa</taxon>
        <taxon>Spiralia</taxon>
        <taxon>Gnathifera</taxon>
        <taxon>Rotifera</taxon>
        <taxon>Eurotatoria</taxon>
        <taxon>Bdelloidea</taxon>
        <taxon>Philodinida</taxon>
        <taxon>Philodinidae</taxon>
        <taxon>Didymodactylos</taxon>
    </lineage>
</organism>
<sequence>MVMLNNVNDPLVEMLGVSYRTISSFKELKHSVKQELDDESPSKKLRSNGETTTSAAREKIVRHDIPNISANRSLILLNGITTRWFSDSTNLVTGNIRDFSTEEESRRVGIFILCNKRFLIHW</sequence>
<dbReference type="Proteomes" id="UP000682733">
    <property type="component" value="Unassembled WGS sequence"/>
</dbReference>
<keyword evidence="6" id="KW-1185">Reference proteome</keyword>
<dbReference type="EMBL" id="CAJOBC010010506">
    <property type="protein sequence ID" value="CAF4004088.1"/>
    <property type="molecule type" value="Genomic_DNA"/>
</dbReference>
<evidence type="ECO:0000313" key="4">
    <source>
        <dbReference type="EMBL" id="CAF4004088.1"/>
    </source>
</evidence>
<evidence type="ECO:0000313" key="2">
    <source>
        <dbReference type="EMBL" id="CAF1241034.1"/>
    </source>
</evidence>
<evidence type="ECO:0000313" key="6">
    <source>
        <dbReference type="Proteomes" id="UP000663829"/>
    </source>
</evidence>